<dbReference type="InterPro" id="IPR024185">
    <property type="entry name" value="FTHF_cligase-like_sf"/>
</dbReference>
<dbReference type="InterPro" id="IPR037171">
    <property type="entry name" value="NagB/RpiA_transferase-like"/>
</dbReference>
<dbReference type="Pfam" id="PF02589">
    <property type="entry name" value="LUD_dom"/>
    <property type="match status" value="1"/>
</dbReference>
<dbReference type="Proteomes" id="UP001595989">
    <property type="component" value="Unassembled WGS sequence"/>
</dbReference>
<protein>
    <recommendedName>
        <fullName evidence="1">Lactate utilization protein C</fullName>
    </recommendedName>
</protein>
<comment type="similarity">
    <text evidence="1">Belongs to the LutC/YkgG family.</text>
</comment>
<sequence length="237" mass="26327">MPKGEIVNRETFLDNIASNLGRARRTNEVVRPDWNNQMQWKVLSDHTVDELVDVLEKQCKSIHTDLYRTTQAELGSVLAKVVEAYGGKTVVTSMDTRFDEYQLTEEFTSWDGIAIEQWDSTRPEASIRLAERADVGITFSDITLAESGTVILFSDEGKGRSVSLLPSTYIAVIPKSTIVPRLTQATRRIHQRVEAGEGVPTCINFISGPSNSADIEMNLVVGVHGPIKTTYIVVDDQ</sequence>
<evidence type="ECO:0000259" key="2">
    <source>
        <dbReference type="Pfam" id="PF02589"/>
    </source>
</evidence>
<accession>A0ABV9DHA0</accession>
<feature type="domain" description="LUD" evidence="2">
    <location>
        <begin position="54"/>
        <end position="234"/>
    </location>
</feature>
<name>A0ABV9DHA0_9BACI</name>
<dbReference type="EMBL" id="JBHSFU010000004">
    <property type="protein sequence ID" value="MFC4557787.1"/>
    <property type="molecule type" value="Genomic_DNA"/>
</dbReference>
<dbReference type="InterPro" id="IPR022823">
    <property type="entry name" value="LutC"/>
</dbReference>
<dbReference type="Gene3D" id="3.40.50.10420">
    <property type="entry name" value="NagB/RpiA/CoA transferase-like"/>
    <property type="match status" value="1"/>
</dbReference>
<gene>
    <name evidence="1" type="primary">lutC</name>
    <name evidence="3" type="ORF">ACFO3D_06135</name>
</gene>
<dbReference type="HAMAP" id="MF_02104">
    <property type="entry name" value="LutC"/>
    <property type="match status" value="1"/>
</dbReference>
<evidence type="ECO:0000313" key="4">
    <source>
        <dbReference type="Proteomes" id="UP001595989"/>
    </source>
</evidence>
<dbReference type="SUPFAM" id="SSF100950">
    <property type="entry name" value="NagB/RpiA/CoA transferase-like"/>
    <property type="match status" value="1"/>
</dbReference>
<dbReference type="InterPro" id="IPR003741">
    <property type="entry name" value="LUD_dom"/>
</dbReference>
<proteinExistence type="inferred from homology"/>
<comment type="function">
    <text evidence="1">Is involved in L-lactate degradation and allows cells to grow with lactate as the sole carbon source.</text>
</comment>
<evidence type="ECO:0000256" key="1">
    <source>
        <dbReference type="HAMAP-Rule" id="MF_02104"/>
    </source>
</evidence>
<comment type="caution">
    <text evidence="3">The sequence shown here is derived from an EMBL/GenBank/DDBJ whole genome shotgun (WGS) entry which is preliminary data.</text>
</comment>
<dbReference type="RefSeq" id="WP_390293860.1">
    <property type="nucleotide sequence ID" value="NZ_JBHSFU010000004.1"/>
</dbReference>
<evidence type="ECO:0000313" key="3">
    <source>
        <dbReference type="EMBL" id="MFC4557787.1"/>
    </source>
</evidence>
<dbReference type="PANTHER" id="PTHR43682:SF1">
    <property type="entry name" value="LACTATE UTILIZATION PROTEIN C"/>
    <property type="match status" value="1"/>
</dbReference>
<dbReference type="PANTHER" id="PTHR43682">
    <property type="entry name" value="LACTATE UTILIZATION PROTEIN C"/>
    <property type="match status" value="1"/>
</dbReference>
<organism evidence="3 4">
    <name type="scientific">Virgibacillus kekensis</name>
    <dbReference type="NCBI Taxonomy" id="202261"/>
    <lineage>
        <taxon>Bacteria</taxon>
        <taxon>Bacillati</taxon>
        <taxon>Bacillota</taxon>
        <taxon>Bacilli</taxon>
        <taxon>Bacillales</taxon>
        <taxon>Bacillaceae</taxon>
        <taxon>Virgibacillus</taxon>
    </lineage>
</organism>
<reference evidence="4" key="1">
    <citation type="journal article" date="2019" name="Int. J. Syst. Evol. Microbiol.">
        <title>The Global Catalogue of Microorganisms (GCM) 10K type strain sequencing project: providing services to taxonomists for standard genome sequencing and annotation.</title>
        <authorList>
            <consortium name="The Broad Institute Genomics Platform"/>
            <consortium name="The Broad Institute Genome Sequencing Center for Infectious Disease"/>
            <person name="Wu L."/>
            <person name="Ma J."/>
        </authorList>
    </citation>
    <scope>NUCLEOTIDE SEQUENCE [LARGE SCALE GENOMIC DNA]</scope>
    <source>
        <strain evidence="4">CGMCC 4.7426</strain>
    </source>
</reference>
<keyword evidence="4" id="KW-1185">Reference proteome</keyword>